<evidence type="ECO:0000313" key="2">
    <source>
        <dbReference type="Proteomes" id="UP000199019"/>
    </source>
</evidence>
<protein>
    <recommendedName>
        <fullName evidence="3">Ethyl tert-butyl ether degradation EthD</fullName>
    </recommendedName>
</protein>
<name>A0A1H9RYD1_9MICO</name>
<keyword evidence="2" id="KW-1185">Reference proteome</keyword>
<sequence length="118" mass="12940">MNAGYGLTVRWSLEDAPTGVEQKLRDYVIGTSMAKFMFLDGLAFKTWRMSQGRWFEGTYIFDEAVYRDDFQSDFEKDAAEAAGSKIIGSAPVTIEPFEVVAIAEGPAGFRRGPGPGTA</sequence>
<dbReference type="RefSeq" id="WP_091756126.1">
    <property type="nucleotide sequence ID" value="NZ_FOHB01000001.1"/>
</dbReference>
<dbReference type="OrthoDB" id="4838347at2"/>
<evidence type="ECO:0000313" key="1">
    <source>
        <dbReference type="EMBL" id="SER77806.1"/>
    </source>
</evidence>
<gene>
    <name evidence="1" type="ORF">SAMN05216199_1184</name>
</gene>
<accession>A0A1H9RYD1</accession>
<dbReference type="Gene3D" id="3.30.70.100">
    <property type="match status" value="1"/>
</dbReference>
<reference evidence="2" key="1">
    <citation type="submission" date="2016-10" db="EMBL/GenBank/DDBJ databases">
        <authorList>
            <person name="Varghese N."/>
            <person name="Submissions S."/>
        </authorList>
    </citation>
    <scope>NUCLEOTIDE SEQUENCE [LARGE SCALE GENOMIC DNA]</scope>
    <source>
        <strain evidence="2">CGMCC 1.6963</strain>
    </source>
</reference>
<dbReference type="EMBL" id="FOHB01000001">
    <property type="protein sequence ID" value="SER77806.1"/>
    <property type="molecule type" value="Genomic_DNA"/>
</dbReference>
<evidence type="ECO:0008006" key="3">
    <source>
        <dbReference type="Google" id="ProtNLM"/>
    </source>
</evidence>
<dbReference type="Proteomes" id="UP000199019">
    <property type="component" value="Unassembled WGS sequence"/>
</dbReference>
<organism evidence="1 2">
    <name type="scientific">Pedococcus cremeus</name>
    <dbReference type="NCBI Taxonomy" id="587636"/>
    <lineage>
        <taxon>Bacteria</taxon>
        <taxon>Bacillati</taxon>
        <taxon>Actinomycetota</taxon>
        <taxon>Actinomycetes</taxon>
        <taxon>Micrococcales</taxon>
        <taxon>Intrasporangiaceae</taxon>
        <taxon>Pedococcus</taxon>
    </lineage>
</organism>
<dbReference type="STRING" id="587636.SAMN05216199_1184"/>
<proteinExistence type="predicted"/>
<dbReference type="AlphaFoldDB" id="A0A1H9RYD1"/>